<dbReference type="Pfam" id="PF12799">
    <property type="entry name" value="LRR_4"/>
    <property type="match status" value="1"/>
</dbReference>
<organism evidence="4 5">
    <name type="scientific">Laticauda laticaudata</name>
    <name type="common">Blue-ringed sea krait</name>
    <name type="synonym">Blue-lipped sea krait</name>
    <dbReference type="NCBI Taxonomy" id="8630"/>
    <lineage>
        <taxon>Eukaryota</taxon>
        <taxon>Metazoa</taxon>
        <taxon>Chordata</taxon>
        <taxon>Craniata</taxon>
        <taxon>Vertebrata</taxon>
        <taxon>Euteleostomi</taxon>
        <taxon>Lepidosauria</taxon>
        <taxon>Squamata</taxon>
        <taxon>Bifurcata</taxon>
        <taxon>Unidentata</taxon>
        <taxon>Episquamata</taxon>
        <taxon>Toxicofera</taxon>
        <taxon>Serpentes</taxon>
        <taxon>Colubroidea</taxon>
        <taxon>Elapidae</taxon>
        <taxon>Laticaudinae</taxon>
        <taxon>Laticauda</taxon>
    </lineage>
</organism>
<dbReference type="Pfam" id="PF00560">
    <property type="entry name" value="LRR_1"/>
    <property type="match status" value="1"/>
</dbReference>
<dbReference type="PANTHER" id="PTHR15454:SF35">
    <property type="entry name" value="NISCHARIN"/>
    <property type="match status" value="1"/>
</dbReference>
<accession>A0A8C5REV1</accession>
<dbReference type="Ensembl" id="ENSLLTT00000001662.1">
    <property type="protein sequence ID" value="ENSLLTP00000001598.1"/>
    <property type="gene ID" value="ENSLLTG00000001238.1"/>
</dbReference>
<keyword evidence="5" id="KW-1185">Reference proteome</keyword>
<evidence type="ECO:0000313" key="5">
    <source>
        <dbReference type="Proteomes" id="UP000694406"/>
    </source>
</evidence>
<reference evidence="4" key="2">
    <citation type="submission" date="2025-09" db="UniProtKB">
        <authorList>
            <consortium name="Ensembl"/>
        </authorList>
    </citation>
    <scope>IDENTIFICATION</scope>
</reference>
<dbReference type="InterPro" id="IPR036871">
    <property type="entry name" value="PX_dom_sf"/>
</dbReference>
<dbReference type="SUPFAM" id="SSF64268">
    <property type="entry name" value="PX domain"/>
    <property type="match status" value="1"/>
</dbReference>
<evidence type="ECO:0000313" key="4">
    <source>
        <dbReference type="Ensembl" id="ENSLLTP00000001598.1"/>
    </source>
</evidence>
<dbReference type="Pfam" id="PF00787">
    <property type="entry name" value="PX"/>
    <property type="match status" value="1"/>
</dbReference>
<dbReference type="PRINTS" id="PR00019">
    <property type="entry name" value="LEURICHRPT"/>
</dbReference>
<dbReference type="SMART" id="SM00365">
    <property type="entry name" value="LRR_SD22"/>
    <property type="match status" value="5"/>
</dbReference>
<dbReference type="AlphaFoldDB" id="A0A8C5REV1"/>
<dbReference type="FunFam" id="3.80.10.10:FF:000102">
    <property type="entry name" value="nischarin isoform X1"/>
    <property type="match status" value="1"/>
</dbReference>
<proteinExistence type="predicted"/>
<dbReference type="InterPro" id="IPR001683">
    <property type="entry name" value="PX_dom"/>
</dbReference>
<dbReference type="InterPro" id="IPR025875">
    <property type="entry name" value="Leu-rich_rpt_4"/>
</dbReference>
<dbReference type="GO" id="GO:0005737">
    <property type="term" value="C:cytoplasm"/>
    <property type="evidence" value="ECO:0007669"/>
    <property type="project" value="TreeGrafter"/>
</dbReference>
<dbReference type="PANTHER" id="PTHR15454">
    <property type="entry name" value="NISCHARIN RELATED"/>
    <property type="match status" value="1"/>
</dbReference>
<dbReference type="SMART" id="SM00312">
    <property type="entry name" value="PX"/>
    <property type="match status" value="1"/>
</dbReference>
<dbReference type="FunFam" id="3.30.1520.10:FF:000020">
    <property type="entry name" value="nischarin isoform X1"/>
    <property type="match status" value="1"/>
</dbReference>
<feature type="domain" description="PX" evidence="3">
    <location>
        <begin position="1"/>
        <end position="100"/>
    </location>
</feature>
<dbReference type="Proteomes" id="UP000694406">
    <property type="component" value="Unplaced"/>
</dbReference>
<keyword evidence="1" id="KW-0433">Leucine-rich repeat</keyword>
<dbReference type="PROSITE" id="PS50195">
    <property type="entry name" value="PX"/>
    <property type="match status" value="1"/>
</dbReference>
<protein>
    <recommendedName>
        <fullName evidence="3">PX domain-containing protein</fullName>
    </recommendedName>
</protein>
<name>A0A8C5REV1_LATLA</name>
<dbReference type="InterPro" id="IPR032675">
    <property type="entry name" value="LRR_dom_sf"/>
</dbReference>
<dbReference type="Gene3D" id="3.30.1520.10">
    <property type="entry name" value="Phox-like domain"/>
    <property type="match status" value="1"/>
</dbReference>
<dbReference type="PROSITE" id="PS51450">
    <property type="entry name" value="LRR"/>
    <property type="match status" value="5"/>
</dbReference>
<keyword evidence="2" id="KW-0677">Repeat</keyword>
<dbReference type="GeneTree" id="ENSGT00940000156494"/>
<reference evidence="4" key="1">
    <citation type="submission" date="2025-08" db="UniProtKB">
        <authorList>
            <consortium name="Ensembl"/>
        </authorList>
    </citation>
    <scope>IDENTIFICATION</scope>
</reference>
<dbReference type="InterPro" id="IPR001611">
    <property type="entry name" value="Leu-rich_rpt"/>
</dbReference>
<sequence>INKFQKSFCVYIIQVIVGTHEWIVKHRYSDFHDLHEKLVLEKKIDKNILPPKKIIGKNSKSLVEKRQKELEIYLQTLLAIFPLAAPKVLSQFLHFHLYEIIGITAALAEELFHKGEQLLMAGEVFNIKPLQLYAVTQQLRQGKPTCANGDARTDLGHILDFTCRLKYLKITGTGGSVGNSNIQEHLLPFDLSIFKSLHQIQINHCGAKFINGLTSSKLTLETLSIQFSATSMMEVLVPEAYEFDQWEPEGASSNPVTAVIPTWRTLTTLDMSHNSIAQIDNSVKLMPKIEFLDLSHNDVPIVENLQHLYNLIHLDLSYNKLSTLEGIHTKIGNIKTLNLAGNHLERLSGLNKLYSLVNLDLSNNKVDQIDEIRNIGGLPCLEKLVLSNNPLSIIPDYRTKVLAQFGDRASEVCLDNTITTEKELDTVEVLKAIQKAKDVRYKMSNSDKKVRYMNRCTTTFKCHLL</sequence>
<dbReference type="FunFam" id="3.80.10.10:FF:001442">
    <property type="entry name" value="Nischarin"/>
    <property type="match status" value="1"/>
</dbReference>
<evidence type="ECO:0000259" key="3">
    <source>
        <dbReference type="PROSITE" id="PS50195"/>
    </source>
</evidence>
<evidence type="ECO:0000256" key="1">
    <source>
        <dbReference type="ARBA" id="ARBA00022614"/>
    </source>
</evidence>
<evidence type="ECO:0000256" key="2">
    <source>
        <dbReference type="ARBA" id="ARBA00022737"/>
    </source>
</evidence>
<dbReference type="Gene3D" id="3.80.10.10">
    <property type="entry name" value="Ribonuclease Inhibitor"/>
    <property type="match status" value="2"/>
</dbReference>
<dbReference type="SUPFAM" id="SSF52075">
    <property type="entry name" value="Outer arm dynein light chain 1"/>
    <property type="match status" value="1"/>
</dbReference>
<dbReference type="GO" id="GO:0035091">
    <property type="term" value="F:phosphatidylinositol binding"/>
    <property type="evidence" value="ECO:0007669"/>
    <property type="project" value="InterPro"/>
</dbReference>